<protein>
    <recommendedName>
        <fullName evidence="2">DUF8119 domain-containing protein</fullName>
    </recommendedName>
</protein>
<name>A0A7D5Q7H3_9EURY</name>
<organism evidence="3 4">
    <name type="scientific">Halorarum salinum</name>
    <dbReference type="NCBI Taxonomy" id="2743089"/>
    <lineage>
        <taxon>Archaea</taxon>
        <taxon>Methanobacteriati</taxon>
        <taxon>Methanobacteriota</taxon>
        <taxon>Stenosarchaea group</taxon>
        <taxon>Halobacteria</taxon>
        <taxon>Halobacteriales</taxon>
        <taxon>Haloferacaceae</taxon>
        <taxon>Halorarum</taxon>
    </lineage>
</organism>
<keyword evidence="1" id="KW-1133">Transmembrane helix</keyword>
<feature type="transmembrane region" description="Helical" evidence="1">
    <location>
        <begin position="50"/>
        <end position="72"/>
    </location>
</feature>
<dbReference type="GeneID" id="56039596"/>
<dbReference type="EMBL" id="CP058579">
    <property type="protein sequence ID" value="QLG60237.1"/>
    <property type="molecule type" value="Genomic_DNA"/>
</dbReference>
<accession>A0A7D5Q7H3</accession>
<keyword evidence="4" id="KW-1185">Reference proteome</keyword>
<reference evidence="3 4" key="1">
    <citation type="submission" date="2020-06" db="EMBL/GenBank/DDBJ databases">
        <title>NJ-3-1, isolated from saline soil.</title>
        <authorList>
            <person name="Cui H.L."/>
            <person name="Shi X."/>
        </authorList>
    </citation>
    <scope>NUCLEOTIDE SEQUENCE [LARGE SCALE GENOMIC DNA]</scope>
    <source>
        <strain evidence="3 4">NJ-3-1</strain>
    </source>
</reference>
<dbReference type="InterPro" id="IPR058432">
    <property type="entry name" value="DUF8119"/>
</dbReference>
<keyword evidence="1" id="KW-0472">Membrane</keyword>
<keyword evidence="1" id="KW-0812">Transmembrane</keyword>
<dbReference type="Pfam" id="PF26436">
    <property type="entry name" value="DUF8119"/>
    <property type="match status" value="1"/>
</dbReference>
<gene>
    <name evidence="3" type="ORF">HUG12_19015</name>
</gene>
<sequence length="76" mass="8317">MFQSDSPLRDRLATTLEGTGLGVLLRDLAVVVAWVLVVSFGFRVFGLPTWLYYVVVFAGVVGYLLVSGPWTVRPDG</sequence>
<evidence type="ECO:0000256" key="1">
    <source>
        <dbReference type="SAM" id="Phobius"/>
    </source>
</evidence>
<feature type="domain" description="DUF8119" evidence="2">
    <location>
        <begin position="11"/>
        <end position="72"/>
    </location>
</feature>
<dbReference type="AlphaFoldDB" id="A0A7D5Q7H3"/>
<dbReference type="KEGG" id="halu:HUG12_19015"/>
<evidence type="ECO:0000313" key="3">
    <source>
        <dbReference type="EMBL" id="QLG60237.1"/>
    </source>
</evidence>
<dbReference type="Proteomes" id="UP000509626">
    <property type="component" value="Chromosome"/>
</dbReference>
<evidence type="ECO:0000259" key="2">
    <source>
        <dbReference type="Pfam" id="PF26436"/>
    </source>
</evidence>
<feature type="transmembrane region" description="Helical" evidence="1">
    <location>
        <begin position="21"/>
        <end position="44"/>
    </location>
</feature>
<proteinExistence type="predicted"/>
<evidence type="ECO:0000313" key="4">
    <source>
        <dbReference type="Proteomes" id="UP000509626"/>
    </source>
</evidence>
<dbReference type="RefSeq" id="WP_179266823.1">
    <property type="nucleotide sequence ID" value="NZ_CP058579.1"/>
</dbReference>